<organism evidence="1 2">
    <name type="scientific">Phormidium tenue FACHB-1050</name>
    <dbReference type="NCBI Taxonomy" id="2692857"/>
    <lineage>
        <taxon>Bacteria</taxon>
        <taxon>Bacillati</taxon>
        <taxon>Cyanobacteriota</taxon>
        <taxon>Cyanophyceae</taxon>
        <taxon>Oscillatoriophycideae</taxon>
        <taxon>Oscillatoriales</taxon>
        <taxon>Oscillatoriaceae</taxon>
        <taxon>Phormidium</taxon>
    </lineage>
</organism>
<protein>
    <submittedName>
        <fullName evidence="1">Uncharacterized protein</fullName>
    </submittedName>
</protein>
<evidence type="ECO:0000313" key="1">
    <source>
        <dbReference type="EMBL" id="MBD2319625.1"/>
    </source>
</evidence>
<dbReference type="RefSeq" id="WP_190581828.1">
    <property type="nucleotide sequence ID" value="NZ_CAWPQU010000054.1"/>
</dbReference>
<accession>A0ABR8CI48</accession>
<comment type="caution">
    <text evidence="1">The sequence shown here is derived from an EMBL/GenBank/DDBJ whole genome shotgun (WGS) entry which is preliminary data.</text>
</comment>
<sequence>MFTTPKTVVSYYNHIGCFSYYGFLDINQPAIAYPSHKQRSPIHKKLK</sequence>
<dbReference type="EMBL" id="JACJQY010000058">
    <property type="protein sequence ID" value="MBD2319625.1"/>
    <property type="molecule type" value="Genomic_DNA"/>
</dbReference>
<reference evidence="1 2" key="1">
    <citation type="journal article" date="2020" name="ISME J.">
        <title>Comparative genomics reveals insights into cyanobacterial evolution and habitat adaptation.</title>
        <authorList>
            <person name="Chen M.Y."/>
            <person name="Teng W.K."/>
            <person name="Zhao L."/>
            <person name="Hu C.X."/>
            <person name="Zhou Y.K."/>
            <person name="Han B.P."/>
            <person name="Song L.R."/>
            <person name="Shu W.S."/>
        </authorList>
    </citation>
    <scope>NUCLEOTIDE SEQUENCE [LARGE SCALE GENOMIC DNA]</scope>
    <source>
        <strain evidence="1 2">FACHB-1050</strain>
    </source>
</reference>
<proteinExistence type="predicted"/>
<name>A0ABR8CI48_9CYAN</name>
<evidence type="ECO:0000313" key="2">
    <source>
        <dbReference type="Proteomes" id="UP000618445"/>
    </source>
</evidence>
<gene>
    <name evidence="1" type="ORF">H6G05_22655</name>
</gene>
<keyword evidence="2" id="KW-1185">Reference proteome</keyword>
<dbReference type="Proteomes" id="UP000618445">
    <property type="component" value="Unassembled WGS sequence"/>
</dbReference>